<evidence type="ECO:0000313" key="8">
    <source>
        <dbReference type="EMBL" id="RBR09156.1"/>
    </source>
</evidence>
<proteinExistence type="predicted"/>
<sequence length="204" mass="22570">MSLKKTSTQDVFESDKRVHLVMDTHKEAVLCIAEKVRNFHDRDEPFRLYHGSTNSTRYSGRYADNVVDTSELKNIFEVDSSKKTVLVEPNVSMEALVDATLPHGLVPLVVMEFLAITVGGGFSGTSGESSSFRYGAFDATINSIEIILADGTVSNPSKYDRQDLFWGAASGFGTLGVVTLLEMQLKDAKPFVELNFGIKKKKHR</sequence>
<dbReference type="AlphaFoldDB" id="A0A366QYI7"/>
<protein>
    <recommendedName>
        <fullName evidence="2">Delta(24)-sterol reductase</fullName>
        <ecNumber evidence="2">1.3.1.72</ecNumber>
    </recommendedName>
</protein>
<feature type="domain" description="FAD-binding PCMH-type" evidence="7">
    <location>
        <begin position="11"/>
        <end position="188"/>
    </location>
</feature>
<evidence type="ECO:0000256" key="6">
    <source>
        <dbReference type="ARBA" id="ARBA00023136"/>
    </source>
</evidence>
<evidence type="ECO:0000256" key="2">
    <source>
        <dbReference type="ARBA" id="ARBA00012405"/>
    </source>
</evidence>
<accession>A0A366QYI7</accession>
<dbReference type="GeneID" id="41999437"/>
<dbReference type="Pfam" id="PF01565">
    <property type="entry name" value="FAD_binding_4"/>
    <property type="match status" value="1"/>
</dbReference>
<keyword evidence="3" id="KW-0812">Transmembrane</keyword>
<dbReference type="PANTHER" id="PTHR10801:SF0">
    <property type="entry name" value="DELTA(24)-STEROL REDUCTASE"/>
    <property type="match status" value="1"/>
</dbReference>
<dbReference type="PROSITE" id="PS51387">
    <property type="entry name" value="FAD_PCMH"/>
    <property type="match status" value="1"/>
</dbReference>
<name>A0A366QYI7_9HYPO</name>
<keyword evidence="6" id="KW-0472">Membrane</keyword>
<dbReference type="Proteomes" id="UP000253153">
    <property type="component" value="Unassembled WGS sequence"/>
</dbReference>
<dbReference type="Gene3D" id="3.30.465.10">
    <property type="match status" value="1"/>
</dbReference>
<dbReference type="GO" id="GO:0005737">
    <property type="term" value="C:cytoplasm"/>
    <property type="evidence" value="ECO:0007669"/>
    <property type="project" value="TreeGrafter"/>
</dbReference>
<evidence type="ECO:0000256" key="1">
    <source>
        <dbReference type="ARBA" id="ARBA00004167"/>
    </source>
</evidence>
<dbReference type="GO" id="GO:0050614">
    <property type="term" value="F:Delta24-sterol reductase activity"/>
    <property type="evidence" value="ECO:0007669"/>
    <property type="project" value="UniProtKB-EC"/>
</dbReference>
<reference evidence="8 9" key="1">
    <citation type="submission" date="2018-06" db="EMBL/GenBank/DDBJ databases">
        <title>Fusarium incarnatum-equiseti species complex species 28.</title>
        <authorList>
            <person name="Gardiner D.M."/>
        </authorList>
    </citation>
    <scope>NUCLEOTIDE SEQUENCE [LARGE SCALE GENOMIC DNA]</scope>
    <source>
        <strain evidence="8 9">FIESC_28</strain>
    </source>
</reference>
<comment type="caution">
    <text evidence="8">The sequence shown here is derived from an EMBL/GenBank/DDBJ whole genome shotgun (WGS) entry which is preliminary data.</text>
</comment>
<gene>
    <name evidence="8" type="ORF">FIESC28_10006</name>
</gene>
<dbReference type="GO" id="GO:0071949">
    <property type="term" value="F:FAD binding"/>
    <property type="evidence" value="ECO:0007669"/>
    <property type="project" value="InterPro"/>
</dbReference>
<evidence type="ECO:0000256" key="4">
    <source>
        <dbReference type="ARBA" id="ARBA00022989"/>
    </source>
</evidence>
<dbReference type="GO" id="GO:0016020">
    <property type="term" value="C:membrane"/>
    <property type="evidence" value="ECO:0007669"/>
    <property type="project" value="UniProtKB-SubCell"/>
</dbReference>
<dbReference type="EC" id="1.3.1.72" evidence="2"/>
<dbReference type="SUPFAM" id="SSF56176">
    <property type="entry name" value="FAD-binding/transporter-associated domain-like"/>
    <property type="match status" value="1"/>
</dbReference>
<comment type="subcellular location">
    <subcellularLocation>
        <location evidence="1">Membrane</location>
        <topology evidence="1">Single-pass membrane protein</topology>
    </subcellularLocation>
</comment>
<evidence type="ECO:0000313" key="9">
    <source>
        <dbReference type="Proteomes" id="UP000253153"/>
    </source>
</evidence>
<dbReference type="RefSeq" id="XP_031011797.1">
    <property type="nucleotide sequence ID" value="XM_031164141.1"/>
</dbReference>
<dbReference type="InterPro" id="IPR040165">
    <property type="entry name" value="Diminuto-like"/>
</dbReference>
<dbReference type="InterPro" id="IPR036318">
    <property type="entry name" value="FAD-bd_PCMH-like_sf"/>
</dbReference>
<keyword evidence="5" id="KW-0560">Oxidoreductase</keyword>
<dbReference type="EMBL" id="QKXC01000269">
    <property type="protein sequence ID" value="RBR09156.1"/>
    <property type="molecule type" value="Genomic_DNA"/>
</dbReference>
<evidence type="ECO:0000259" key="7">
    <source>
        <dbReference type="PROSITE" id="PS51387"/>
    </source>
</evidence>
<dbReference type="InterPro" id="IPR016166">
    <property type="entry name" value="FAD-bd_PCMH"/>
</dbReference>
<dbReference type="OrthoDB" id="415825at2759"/>
<organism evidence="8 9">
    <name type="scientific">Fusarium coffeatum</name>
    <dbReference type="NCBI Taxonomy" id="231269"/>
    <lineage>
        <taxon>Eukaryota</taxon>
        <taxon>Fungi</taxon>
        <taxon>Dikarya</taxon>
        <taxon>Ascomycota</taxon>
        <taxon>Pezizomycotina</taxon>
        <taxon>Sordariomycetes</taxon>
        <taxon>Hypocreomycetidae</taxon>
        <taxon>Hypocreales</taxon>
        <taxon>Nectriaceae</taxon>
        <taxon>Fusarium</taxon>
        <taxon>Fusarium incarnatum-equiseti species complex</taxon>
    </lineage>
</organism>
<keyword evidence="9" id="KW-1185">Reference proteome</keyword>
<evidence type="ECO:0000256" key="5">
    <source>
        <dbReference type="ARBA" id="ARBA00023002"/>
    </source>
</evidence>
<dbReference type="PANTHER" id="PTHR10801">
    <property type="entry name" value="24-DEHYDROCHOLESTEROL REDUCTASE"/>
    <property type="match status" value="1"/>
</dbReference>
<dbReference type="InterPro" id="IPR006094">
    <property type="entry name" value="Oxid_FAD_bind_N"/>
</dbReference>
<dbReference type="InterPro" id="IPR016169">
    <property type="entry name" value="FAD-bd_PCMH_sub2"/>
</dbReference>
<keyword evidence="4" id="KW-1133">Transmembrane helix</keyword>
<evidence type="ECO:0000256" key="3">
    <source>
        <dbReference type="ARBA" id="ARBA00022692"/>
    </source>
</evidence>
<dbReference type="GO" id="GO:0000246">
    <property type="term" value="F:Delta24(24-1) sterol reductase activity"/>
    <property type="evidence" value="ECO:0007669"/>
    <property type="project" value="TreeGrafter"/>
</dbReference>
<dbReference type="GO" id="GO:0008202">
    <property type="term" value="P:steroid metabolic process"/>
    <property type="evidence" value="ECO:0007669"/>
    <property type="project" value="TreeGrafter"/>
</dbReference>